<dbReference type="InterPro" id="IPR010982">
    <property type="entry name" value="Lambda_DNA-bd_dom_sf"/>
</dbReference>
<dbReference type="RefSeq" id="WP_047736767.1">
    <property type="nucleotide sequence ID" value="NZ_CP051329.1"/>
</dbReference>
<dbReference type="InterPro" id="IPR031856">
    <property type="entry name" value="YdaS_toxin-like"/>
</dbReference>
<sequence>MNEQLKKKVKSITTQTALGEAMGLSSQAVSRWMNSGKVPTSRVRALCQFLNWQITPHEIDPEAYPNPTDGLPKQES</sequence>
<dbReference type="Pfam" id="PF15943">
    <property type="entry name" value="YdaS_toxin"/>
    <property type="match status" value="1"/>
</dbReference>
<proteinExistence type="predicted"/>
<dbReference type="EMBL" id="AAKJGI010000011">
    <property type="protein sequence ID" value="ECS3350853.1"/>
    <property type="molecule type" value="Genomic_DNA"/>
</dbReference>
<dbReference type="InterPro" id="IPR001387">
    <property type="entry name" value="Cro/C1-type_HTH"/>
</dbReference>
<dbReference type="Gene3D" id="1.10.260.40">
    <property type="entry name" value="lambda repressor-like DNA-binding domains"/>
    <property type="match status" value="1"/>
</dbReference>
<gene>
    <name evidence="1" type="ORF">A3030_13405</name>
</gene>
<dbReference type="AlphaFoldDB" id="A0A5Z6EAQ1"/>
<dbReference type="CDD" id="cd00093">
    <property type="entry name" value="HTH_XRE"/>
    <property type="match status" value="1"/>
</dbReference>
<protein>
    <submittedName>
        <fullName evidence="1">Helix-turn-helix domain-containing protein</fullName>
    </submittedName>
</protein>
<comment type="caution">
    <text evidence="1">The sequence shown here is derived from an EMBL/GenBank/DDBJ whole genome shotgun (WGS) entry which is preliminary data.</text>
</comment>
<dbReference type="GO" id="GO:0003677">
    <property type="term" value="F:DNA binding"/>
    <property type="evidence" value="ECO:0007669"/>
    <property type="project" value="InterPro"/>
</dbReference>
<name>A0A5Z6EAQ1_SALSE</name>
<reference evidence="1" key="1">
    <citation type="submission" date="2018-07" db="EMBL/GenBank/DDBJ databases">
        <authorList>
            <consortium name="NARMS: The National Antimicrobial Resistance Monitoring System"/>
        </authorList>
    </citation>
    <scope>NUCLEOTIDE SEQUENCE</scope>
    <source>
        <strain evidence="1">CVM N57491F</strain>
    </source>
</reference>
<accession>A0A5Z6EAQ1</accession>
<dbReference type="SUPFAM" id="SSF47413">
    <property type="entry name" value="lambda repressor-like DNA-binding domains"/>
    <property type="match status" value="1"/>
</dbReference>
<organism evidence="1">
    <name type="scientific">Salmonella senftenberg</name>
    <dbReference type="NCBI Taxonomy" id="28150"/>
    <lineage>
        <taxon>Bacteria</taxon>
        <taxon>Pseudomonadati</taxon>
        <taxon>Pseudomonadota</taxon>
        <taxon>Gammaproteobacteria</taxon>
        <taxon>Enterobacterales</taxon>
        <taxon>Enterobacteriaceae</taxon>
        <taxon>Salmonella</taxon>
    </lineage>
</organism>
<evidence type="ECO:0000313" key="1">
    <source>
        <dbReference type="EMBL" id="ECS3350853.1"/>
    </source>
</evidence>